<dbReference type="OMA" id="TAPHREN"/>
<dbReference type="eggNOG" id="ENOG502QS19">
    <property type="taxonomic scope" value="Eukaryota"/>
</dbReference>
<dbReference type="InterPro" id="IPR022384">
    <property type="entry name" value="FormiminoTrfase_cat_dom_sf"/>
</dbReference>
<evidence type="ECO:0000313" key="3">
    <source>
        <dbReference type="Proteomes" id="UP000001357"/>
    </source>
</evidence>
<accession>A9V0F7</accession>
<dbReference type="PANTHER" id="PTHR12234:SF1">
    <property type="entry name" value="FORMIMINOTRANSFERASE N-TERMINAL SUBDOMAIN-CONTAINING PROTEIN"/>
    <property type="match status" value="1"/>
</dbReference>
<dbReference type="GeneID" id="5891315"/>
<dbReference type="STRING" id="81824.A9V0F7"/>
<dbReference type="RefSeq" id="XP_001746108.1">
    <property type="nucleotide sequence ID" value="XM_001746056.1"/>
</dbReference>
<organism evidence="2 3">
    <name type="scientific">Monosiga brevicollis</name>
    <name type="common">Choanoflagellate</name>
    <dbReference type="NCBI Taxonomy" id="81824"/>
    <lineage>
        <taxon>Eukaryota</taxon>
        <taxon>Choanoflagellata</taxon>
        <taxon>Craspedida</taxon>
        <taxon>Salpingoecidae</taxon>
        <taxon>Monosiga</taxon>
    </lineage>
</organism>
<dbReference type="PANTHER" id="PTHR12234">
    <property type="entry name" value="FORMIMINOTRANSFERASE-CYCLODEAMINASE"/>
    <property type="match status" value="1"/>
</dbReference>
<dbReference type="InParanoid" id="A9V0F7"/>
<dbReference type="Gene3D" id="3.30.990.10">
    <property type="entry name" value="Formiminotransferase, N-terminal subdomain"/>
    <property type="match status" value="1"/>
</dbReference>
<dbReference type="InterPro" id="IPR037064">
    <property type="entry name" value="Formiminotransferase_N_sf"/>
</dbReference>
<sequence length="306" mass="32723">MAVAGLRQRVLALKIYLSEGRSNVVLDQLVALAEACAGVRLVDTFRDKPYHRSSLTLLSDSSPALAEAAGVIGANACKLIDMESHVASHPRLGTIDHISCHDVTAVAEGTSLVGVGHSEQAIQLVHDVGASIAAQAVPVYLYGPAHPKQRQLVDLRRALGYFDRTTPQGWCGIPPTLASALQSLPPDVRASSDSQLRHGVCTVGSGPWTTGFNIALCTSCTEDEQEAALAAVRRPGLVQAMLLPHDGHVELACNLLDADHHGPIDVLETLQKHHFRYDFSYVVGVQPSKFVQLFQGHEAAPVDTCI</sequence>
<evidence type="ECO:0000259" key="1">
    <source>
        <dbReference type="SMART" id="SM01222"/>
    </source>
</evidence>
<dbReference type="Pfam" id="PF07837">
    <property type="entry name" value="FTCD_N"/>
    <property type="match status" value="1"/>
</dbReference>
<evidence type="ECO:0000313" key="2">
    <source>
        <dbReference type="EMBL" id="EDQ89003.1"/>
    </source>
</evidence>
<dbReference type="EMBL" id="CH991552">
    <property type="protein sequence ID" value="EDQ89003.1"/>
    <property type="molecule type" value="Genomic_DNA"/>
</dbReference>
<gene>
    <name evidence="2" type="ORF">MONBRDRAFT_8571</name>
</gene>
<dbReference type="Proteomes" id="UP000001357">
    <property type="component" value="Unassembled WGS sequence"/>
</dbReference>
<dbReference type="KEGG" id="mbr:MONBRDRAFT_8571"/>
<keyword evidence="3" id="KW-1185">Reference proteome</keyword>
<dbReference type="SMART" id="SM01222">
    <property type="entry name" value="FTCD_N"/>
    <property type="match status" value="1"/>
</dbReference>
<name>A9V0F7_MONBE</name>
<dbReference type="InterPro" id="IPR012886">
    <property type="entry name" value="Formiminotransferase_N"/>
</dbReference>
<dbReference type="AlphaFoldDB" id="A9V0F7"/>
<proteinExistence type="predicted"/>
<reference evidence="2 3" key="1">
    <citation type="journal article" date="2008" name="Nature">
        <title>The genome of the choanoflagellate Monosiga brevicollis and the origin of metazoans.</title>
        <authorList>
            <consortium name="JGI Sequencing"/>
            <person name="King N."/>
            <person name="Westbrook M.J."/>
            <person name="Young S.L."/>
            <person name="Kuo A."/>
            <person name="Abedin M."/>
            <person name="Chapman J."/>
            <person name="Fairclough S."/>
            <person name="Hellsten U."/>
            <person name="Isogai Y."/>
            <person name="Letunic I."/>
            <person name="Marr M."/>
            <person name="Pincus D."/>
            <person name="Putnam N."/>
            <person name="Rokas A."/>
            <person name="Wright K.J."/>
            <person name="Zuzow R."/>
            <person name="Dirks W."/>
            <person name="Good M."/>
            <person name="Goodstein D."/>
            <person name="Lemons D."/>
            <person name="Li W."/>
            <person name="Lyons J.B."/>
            <person name="Morris A."/>
            <person name="Nichols S."/>
            <person name="Richter D.J."/>
            <person name="Salamov A."/>
            <person name="Bork P."/>
            <person name="Lim W.A."/>
            <person name="Manning G."/>
            <person name="Miller W.T."/>
            <person name="McGinnis W."/>
            <person name="Shapiro H."/>
            <person name="Tjian R."/>
            <person name="Grigoriev I.V."/>
            <person name="Rokhsar D."/>
        </authorList>
    </citation>
    <scope>NUCLEOTIDE SEQUENCE [LARGE SCALE GENOMIC DNA]</scope>
    <source>
        <strain evidence="3">MX1 / ATCC 50154</strain>
    </source>
</reference>
<dbReference type="GO" id="GO:0016740">
    <property type="term" value="F:transferase activity"/>
    <property type="evidence" value="ECO:0007669"/>
    <property type="project" value="InterPro"/>
</dbReference>
<feature type="domain" description="Formiminotransferase N-terminal subdomain" evidence="1">
    <location>
        <begin position="9"/>
        <end position="182"/>
    </location>
</feature>
<protein>
    <recommendedName>
        <fullName evidence="1">Formiminotransferase N-terminal subdomain domain-containing protein</fullName>
    </recommendedName>
</protein>
<dbReference type="InterPro" id="IPR051623">
    <property type="entry name" value="FTCD"/>
</dbReference>
<dbReference type="GO" id="GO:0005542">
    <property type="term" value="F:folic acid binding"/>
    <property type="evidence" value="ECO:0007669"/>
    <property type="project" value="InterPro"/>
</dbReference>
<dbReference type="SUPFAM" id="SSF55116">
    <property type="entry name" value="Formiminotransferase domain of formiminotransferase-cyclodeaminase"/>
    <property type="match status" value="1"/>
</dbReference>